<evidence type="ECO:0000256" key="1">
    <source>
        <dbReference type="SAM" id="Phobius"/>
    </source>
</evidence>
<proteinExistence type="predicted"/>
<evidence type="ECO:0000313" key="2">
    <source>
        <dbReference type="EMBL" id="MBE7525384.1"/>
    </source>
</evidence>
<evidence type="ECO:0000313" key="3">
    <source>
        <dbReference type="Proteomes" id="UP000710385"/>
    </source>
</evidence>
<sequence length="65" mass="7383">MSKLVEKVKETLTPHLRHRVSVHGSMITAMWISFVILSLAYAMGLLALYMRILRLEDILRTLGSA</sequence>
<keyword evidence="1" id="KW-0472">Membrane</keyword>
<dbReference type="EMBL" id="JABTTY010000001">
    <property type="protein sequence ID" value="MBE7525384.1"/>
    <property type="molecule type" value="Genomic_DNA"/>
</dbReference>
<protein>
    <submittedName>
        <fullName evidence="2">Uncharacterized protein</fullName>
    </submittedName>
</protein>
<name>A0A928Y6R2_UNCKA</name>
<accession>A0A928Y6R2</accession>
<dbReference type="AlphaFoldDB" id="A0A928Y6R2"/>
<feature type="transmembrane region" description="Helical" evidence="1">
    <location>
        <begin position="29"/>
        <end position="50"/>
    </location>
</feature>
<comment type="caution">
    <text evidence="2">The sequence shown here is derived from an EMBL/GenBank/DDBJ whole genome shotgun (WGS) entry which is preliminary data.</text>
</comment>
<organism evidence="2 3">
    <name type="scientific">candidate division WWE3 bacterium</name>
    <dbReference type="NCBI Taxonomy" id="2053526"/>
    <lineage>
        <taxon>Bacteria</taxon>
        <taxon>Katanobacteria</taxon>
    </lineage>
</organism>
<gene>
    <name evidence="2" type="ORF">HS096_03295</name>
</gene>
<keyword evidence="1" id="KW-1133">Transmembrane helix</keyword>
<dbReference type="Proteomes" id="UP000710385">
    <property type="component" value="Unassembled WGS sequence"/>
</dbReference>
<keyword evidence="1" id="KW-0812">Transmembrane</keyword>
<reference evidence="2" key="1">
    <citation type="submission" date="2020-05" db="EMBL/GenBank/DDBJ databases">
        <title>High-Quality Genomes of Partial-Nitritation/Anammox System by Hierarchical Clustering Based Hybrid Assembly.</title>
        <authorList>
            <person name="Liu L."/>
            <person name="Wang Y."/>
            <person name="Che Y."/>
            <person name="Chen Y."/>
            <person name="Xia Y."/>
            <person name="Luo R."/>
            <person name="Cheng S.H."/>
            <person name="Zheng C."/>
            <person name="Zhang T."/>
        </authorList>
    </citation>
    <scope>NUCLEOTIDE SEQUENCE</scope>
    <source>
        <strain evidence="2">H1_PAT1</strain>
    </source>
</reference>